<feature type="compositionally biased region" description="Polar residues" evidence="1">
    <location>
        <begin position="978"/>
        <end position="989"/>
    </location>
</feature>
<organism evidence="2 3">
    <name type="scientific">Stylonychia lemnae</name>
    <name type="common">Ciliate</name>
    <dbReference type="NCBI Taxonomy" id="5949"/>
    <lineage>
        <taxon>Eukaryota</taxon>
        <taxon>Sar</taxon>
        <taxon>Alveolata</taxon>
        <taxon>Ciliophora</taxon>
        <taxon>Intramacronucleata</taxon>
        <taxon>Spirotrichea</taxon>
        <taxon>Stichotrichia</taxon>
        <taxon>Sporadotrichida</taxon>
        <taxon>Oxytrichidae</taxon>
        <taxon>Stylonychinae</taxon>
        <taxon>Stylonychia</taxon>
    </lineage>
</organism>
<feature type="compositionally biased region" description="Acidic residues" evidence="1">
    <location>
        <begin position="170"/>
        <end position="191"/>
    </location>
</feature>
<sequence length="1197" mass="136177">MFNFENKDHQQTSKPYPNQKMSNCQDYPLQTSAQVSDSLNYPYPNQMAQSPEPHLIKKYASEVSPQSQVINDFKTPVNQHIVNSNQSPYTYHNLPKQQSKLAFELGSQKNSPELCVQEKQDEIMLLKQHLKAKYQHYSDKQIEEIIQKFINEYLKKNNLSLGDNTQQETPEVDDNDSDSLEENNDFPDQDAEQSRDSLSTNLDWNDKGEIERYCKKQQRIQEEKDFRPSQYFGAIQVEQLEDGIDDSRIDDLFLNCFGIKPNPKKKKELKKKENIQPLQTQLQQQQLVIKPQNSQKQPIQSSYSPQLPTTQLIPKINSNVPGPQQNNDQSCKIILNIFNQFQIMSQEGSQKDSNGMNKYSQDAQPQEDDFATVLKEKPKNQSSQNSCQVLHQEQQNYSLKPNHNSQIQQDNLKKYMSPDEISKLKHKKIGSDNIENNDFQKCCYKTDDNRPQLQGLGAKGHTKSYQTQINSPQSIGNINRHLYNQSITSSANIVGINSSINSLTHQSSHGNLTLNSNPSKIKHQSNLSLNKQAYKSILYKHQNPNFHSISSNSSIENKPKQMNKLSYLVAKQLPDNIQLQQQQQLQQQYSAQETGCHTRMNSNSSTIGAPKPQQNYSQQINQKMARNSKEGQQPYNYVPHYDQNDLCEHSPQVSPKQTLLQLHSNQQPSSQTNHFKLNSQTFTMQHANQTFQTGQHPLQQSISKEHHDYNPKTLVQQSIENFKKSKQSVQQMTHHSVIGLDGSNSQRGKTSRTLGRNQSQNLFKSSHTINSVQSFLMSSGDLQKGICKDSLGSDGINNNNGNQNYAVEQDEISISPQIFTSKYDQGFSNNNTSRPQTSINSNFSLATGINQYVNNAHNLGKPPSKLSKGFLSHNSSAKNLKIQKNNMTLQTAQNSSRKNNHNQHHQTSIQSDFISQPQSTRHVPSGQFKFGKNDMDSHSKDREKSQAKSIDRQKIKTSLLQQQYDQDLASLDRKRQLYKNQKSSHQASDVNKFYSGNHKVGDKKHSNVGRNQSGISKGKSAALAQDFLNPSVKRTDENSKPESATRTVLKINKSLEKISQITKNFNNAISNSNMNGGVSSIVSSPTNQFSIKQLNHPQSTKNAKDKQKINEMLAHMSSYQSYMKKTKNDPKDDLKSLKSHKASVQQHQIIQNNSKNRKQEAQISAIDFSQFSKKTAETYKRYLTSGQSTQNQLNSFK</sequence>
<feature type="region of interest" description="Disordered" evidence="1">
    <location>
        <begin position="1124"/>
        <end position="1160"/>
    </location>
</feature>
<dbReference type="InParanoid" id="A0A078AL17"/>
<keyword evidence="3" id="KW-1185">Reference proteome</keyword>
<name>A0A078AL17_STYLE</name>
<feature type="compositionally biased region" description="Basic and acidic residues" evidence="1">
    <location>
        <begin position="1126"/>
        <end position="1136"/>
    </location>
</feature>
<dbReference type="AlphaFoldDB" id="A0A078AL17"/>
<evidence type="ECO:0000313" key="2">
    <source>
        <dbReference type="EMBL" id="CDW81543.1"/>
    </source>
</evidence>
<reference evidence="2 3" key="1">
    <citation type="submission" date="2014-06" db="EMBL/GenBank/DDBJ databases">
        <authorList>
            <person name="Swart Estienne"/>
        </authorList>
    </citation>
    <scope>NUCLEOTIDE SEQUENCE [LARGE SCALE GENOMIC DNA]</scope>
    <source>
        <strain evidence="2 3">130c</strain>
    </source>
</reference>
<feature type="region of interest" description="Disordered" evidence="1">
    <location>
        <begin position="978"/>
        <end position="1022"/>
    </location>
</feature>
<feature type="region of interest" description="Disordered" evidence="1">
    <location>
        <begin position="891"/>
        <end position="958"/>
    </location>
</feature>
<feature type="compositionally biased region" description="Polar residues" evidence="1">
    <location>
        <begin position="742"/>
        <end position="759"/>
    </location>
</feature>
<evidence type="ECO:0000313" key="3">
    <source>
        <dbReference type="Proteomes" id="UP000039865"/>
    </source>
</evidence>
<feature type="compositionally biased region" description="Polar residues" evidence="1">
    <location>
        <begin position="1142"/>
        <end position="1154"/>
    </location>
</feature>
<feature type="compositionally biased region" description="Polar residues" evidence="1">
    <location>
        <begin position="160"/>
        <end position="169"/>
    </location>
</feature>
<feature type="region of interest" description="Disordered" evidence="1">
    <location>
        <begin position="736"/>
        <end position="759"/>
    </location>
</feature>
<feature type="region of interest" description="Disordered" evidence="1">
    <location>
        <begin position="1"/>
        <end position="49"/>
    </location>
</feature>
<feature type="compositionally biased region" description="Basic and acidic residues" evidence="1">
    <location>
        <begin position="931"/>
        <end position="954"/>
    </location>
</feature>
<protein>
    <submittedName>
        <fullName evidence="2">Uncharacterized protein</fullName>
    </submittedName>
</protein>
<proteinExistence type="predicted"/>
<gene>
    <name evidence="2" type="primary">Contig3639.g3888</name>
    <name evidence="2" type="ORF">STYLEM_10562</name>
</gene>
<dbReference type="Proteomes" id="UP000039865">
    <property type="component" value="Unassembled WGS sequence"/>
</dbReference>
<accession>A0A078AL17</accession>
<feature type="compositionally biased region" description="Polar residues" evidence="1">
    <location>
        <begin position="12"/>
        <end position="39"/>
    </location>
</feature>
<feature type="region of interest" description="Disordered" evidence="1">
    <location>
        <begin position="597"/>
        <end position="635"/>
    </location>
</feature>
<feature type="compositionally biased region" description="Polar residues" evidence="1">
    <location>
        <begin position="905"/>
        <end position="922"/>
    </location>
</feature>
<feature type="compositionally biased region" description="Basic and acidic residues" evidence="1">
    <location>
        <begin position="1"/>
        <end position="11"/>
    </location>
</feature>
<dbReference type="EMBL" id="CCKQ01010048">
    <property type="protein sequence ID" value="CDW81543.1"/>
    <property type="molecule type" value="Genomic_DNA"/>
</dbReference>
<feature type="region of interest" description="Disordered" evidence="1">
    <location>
        <begin position="160"/>
        <end position="203"/>
    </location>
</feature>
<evidence type="ECO:0000256" key="1">
    <source>
        <dbReference type="SAM" id="MobiDB-lite"/>
    </source>
</evidence>